<dbReference type="EMBL" id="JAFVMF010000030">
    <property type="protein sequence ID" value="MBO1361796.1"/>
    <property type="molecule type" value="Genomic_DNA"/>
</dbReference>
<dbReference type="Proteomes" id="UP000664771">
    <property type="component" value="Unassembled WGS sequence"/>
</dbReference>
<keyword evidence="1" id="KW-0812">Transmembrane</keyword>
<dbReference type="RefSeq" id="WP_207883784.1">
    <property type="nucleotide sequence ID" value="NZ_JAFVMF010000030.1"/>
</dbReference>
<gene>
    <name evidence="2" type="ORF">J2D73_18600</name>
</gene>
<organism evidence="2 3">
    <name type="scientific">Acetobacter sacchari</name>
    <dbReference type="NCBI Taxonomy" id="2661687"/>
    <lineage>
        <taxon>Bacteria</taxon>
        <taxon>Pseudomonadati</taxon>
        <taxon>Pseudomonadota</taxon>
        <taxon>Alphaproteobacteria</taxon>
        <taxon>Acetobacterales</taxon>
        <taxon>Acetobacteraceae</taxon>
        <taxon>Acetobacter</taxon>
    </lineage>
</organism>
<comment type="caution">
    <text evidence="2">The sequence shown here is derived from an EMBL/GenBank/DDBJ whole genome shotgun (WGS) entry which is preliminary data.</text>
</comment>
<proteinExistence type="predicted"/>
<evidence type="ECO:0000313" key="2">
    <source>
        <dbReference type="EMBL" id="MBO1361796.1"/>
    </source>
</evidence>
<reference evidence="2 3" key="1">
    <citation type="submission" date="2021-03" db="EMBL/GenBank/DDBJ databases">
        <title>The complete genome sequence of Acetobacter sacchari TBRC 11175.</title>
        <authorList>
            <person name="Charoenyingcharoen P."/>
            <person name="Yukphan P."/>
        </authorList>
    </citation>
    <scope>NUCLEOTIDE SEQUENCE [LARGE SCALE GENOMIC DNA]</scope>
    <source>
        <strain evidence="2 3">TBRC 11175</strain>
    </source>
</reference>
<protein>
    <submittedName>
        <fullName evidence="2">Uncharacterized protein</fullName>
    </submittedName>
</protein>
<keyword evidence="3" id="KW-1185">Reference proteome</keyword>
<feature type="transmembrane region" description="Helical" evidence="1">
    <location>
        <begin position="27"/>
        <end position="45"/>
    </location>
</feature>
<accession>A0ABS3M0S8</accession>
<evidence type="ECO:0000313" key="3">
    <source>
        <dbReference type="Proteomes" id="UP000664771"/>
    </source>
</evidence>
<name>A0ABS3M0S8_9PROT</name>
<keyword evidence="1" id="KW-1133">Transmembrane helix</keyword>
<keyword evidence="1" id="KW-0472">Membrane</keyword>
<sequence>MTLGSGIAFAALMVCTAYVLQVDILTAFLFVLCTALPLGLILVHGL</sequence>
<evidence type="ECO:0000256" key="1">
    <source>
        <dbReference type="SAM" id="Phobius"/>
    </source>
</evidence>